<dbReference type="SUPFAM" id="SSF53448">
    <property type="entry name" value="Nucleotide-diphospho-sugar transferases"/>
    <property type="match status" value="1"/>
</dbReference>
<dbReference type="Pfam" id="PF00535">
    <property type="entry name" value="Glycos_transf_2"/>
    <property type="match status" value="1"/>
</dbReference>
<sequence>MKISGFSMVRNATKLYYPIQKAIESILPICDEFVIAIGEGDKDDNTRELVSNIGSDKIRIIDTVWDIENQRNGMVHSEQSNIALDACSGDWCFYIQADEVVHEKYLPVIKDRCLELKDDNDVEGLVFDYRHFWGDYDHYQISHGWYKREVRVIKNNIGVRSNKSAQGFKRYGERVKAAHSNAEIFHYGWVRPPKYMENKRRAFHTIHWGKDQSNNFHDQEPQEFDYGPLDRLPVYNGTHPEVMQDWIAKMNWQDKLQYSGEPKNNRVKHKHEKIKNRILTSIEQKLERKFGGKIYLSGHRNYQLLGNK</sequence>
<protein>
    <recommendedName>
        <fullName evidence="1">Glycosyltransferase 2-like domain-containing protein</fullName>
    </recommendedName>
</protein>
<dbReference type="OrthoDB" id="9815923at2"/>
<dbReference type="InterPro" id="IPR029044">
    <property type="entry name" value="Nucleotide-diphossugar_trans"/>
</dbReference>
<reference evidence="3" key="1">
    <citation type="submission" date="2017-01" db="EMBL/GenBank/DDBJ databases">
        <authorList>
            <person name="Varghese N."/>
            <person name="Submissions S."/>
        </authorList>
    </citation>
    <scope>NUCLEOTIDE SEQUENCE [LARGE SCALE GENOMIC DNA]</scope>
    <source>
        <strain evidence="3">ATCC 700103</strain>
    </source>
</reference>
<dbReference type="InterPro" id="IPR001173">
    <property type="entry name" value="Glyco_trans_2-like"/>
</dbReference>
<dbReference type="STRING" id="56779.SAMN05421834_13220"/>
<keyword evidence="3" id="KW-1185">Reference proteome</keyword>
<gene>
    <name evidence="2" type="ORF">SAMN05421834_13220</name>
</gene>
<name>A0A1N7BL02_9FIRM</name>
<accession>A0A1N7BL02</accession>
<evidence type="ECO:0000313" key="2">
    <source>
        <dbReference type="EMBL" id="SIR52078.1"/>
    </source>
</evidence>
<organism evidence="2 3">
    <name type="scientific">Halanaerobium kushneri</name>
    <dbReference type="NCBI Taxonomy" id="56779"/>
    <lineage>
        <taxon>Bacteria</taxon>
        <taxon>Bacillati</taxon>
        <taxon>Bacillota</taxon>
        <taxon>Clostridia</taxon>
        <taxon>Halanaerobiales</taxon>
        <taxon>Halanaerobiaceae</taxon>
        <taxon>Halanaerobium</taxon>
    </lineage>
</organism>
<proteinExistence type="predicted"/>
<evidence type="ECO:0000313" key="3">
    <source>
        <dbReference type="Proteomes" id="UP000185669"/>
    </source>
</evidence>
<dbReference type="AlphaFoldDB" id="A0A1N7BL02"/>
<dbReference type="Proteomes" id="UP000185669">
    <property type="component" value="Unassembled WGS sequence"/>
</dbReference>
<dbReference type="Gene3D" id="3.90.550.10">
    <property type="entry name" value="Spore Coat Polysaccharide Biosynthesis Protein SpsA, Chain A"/>
    <property type="match status" value="1"/>
</dbReference>
<evidence type="ECO:0000259" key="1">
    <source>
        <dbReference type="Pfam" id="PF00535"/>
    </source>
</evidence>
<dbReference type="RefSeq" id="WP_076546072.1">
    <property type="nucleotide sequence ID" value="NZ_FTNC01000032.1"/>
</dbReference>
<dbReference type="EMBL" id="FTNC01000032">
    <property type="protein sequence ID" value="SIR52078.1"/>
    <property type="molecule type" value="Genomic_DNA"/>
</dbReference>
<feature type="domain" description="Glycosyltransferase 2-like" evidence="1">
    <location>
        <begin position="19"/>
        <end position="168"/>
    </location>
</feature>